<feature type="transmembrane region" description="Helical" evidence="9">
    <location>
        <begin position="199"/>
        <end position="220"/>
    </location>
</feature>
<dbReference type="GO" id="GO:0042158">
    <property type="term" value="P:lipoprotein biosynthetic process"/>
    <property type="evidence" value="ECO:0007669"/>
    <property type="project" value="UniProtKB-UniRule"/>
</dbReference>
<evidence type="ECO:0000313" key="12">
    <source>
        <dbReference type="Proteomes" id="UP000003688"/>
    </source>
</evidence>
<evidence type="ECO:0000256" key="3">
    <source>
        <dbReference type="ARBA" id="ARBA00022475"/>
    </source>
</evidence>
<dbReference type="CDD" id="cd07571">
    <property type="entry name" value="ALP_N-acyl_transferase"/>
    <property type="match status" value="1"/>
</dbReference>
<keyword evidence="6 9" id="KW-1133">Transmembrane helix</keyword>
<evidence type="ECO:0000259" key="10">
    <source>
        <dbReference type="PROSITE" id="PS50263"/>
    </source>
</evidence>
<comment type="similarity">
    <text evidence="2 9">Belongs to the CN hydrolase family. Apolipoprotein N-acyltransferase subfamily.</text>
</comment>
<dbReference type="EMBL" id="ABOX02000019">
    <property type="protein sequence ID" value="EEF60213.1"/>
    <property type="molecule type" value="Genomic_DNA"/>
</dbReference>
<name>B9XIY6_PEDPL</name>
<dbReference type="GO" id="GO:0016410">
    <property type="term" value="F:N-acyltransferase activity"/>
    <property type="evidence" value="ECO:0007669"/>
    <property type="project" value="UniProtKB-UniRule"/>
</dbReference>
<dbReference type="PANTHER" id="PTHR38686">
    <property type="entry name" value="APOLIPOPROTEIN N-ACYLTRANSFERASE"/>
    <property type="match status" value="1"/>
</dbReference>
<keyword evidence="5 9" id="KW-0812">Transmembrane</keyword>
<feature type="transmembrane region" description="Helical" evidence="9">
    <location>
        <begin position="14"/>
        <end position="32"/>
    </location>
</feature>
<evidence type="ECO:0000256" key="7">
    <source>
        <dbReference type="ARBA" id="ARBA00023136"/>
    </source>
</evidence>
<evidence type="ECO:0000256" key="4">
    <source>
        <dbReference type="ARBA" id="ARBA00022679"/>
    </source>
</evidence>
<evidence type="ECO:0000256" key="6">
    <source>
        <dbReference type="ARBA" id="ARBA00022989"/>
    </source>
</evidence>
<evidence type="ECO:0000256" key="2">
    <source>
        <dbReference type="ARBA" id="ARBA00010065"/>
    </source>
</evidence>
<feature type="transmembrane region" description="Helical" evidence="9">
    <location>
        <begin position="123"/>
        <end position="144"/>
    </location>
</feature>
<dbReference type="HAMAP" id="MF_01148">
    <property type="entry name" value="Lnt"/>
    <property type="match status" value="1"/>
</dbReference>
<feature type="transmembrane region" description="Helical" evidence="9">
    <location>
        <begin position="44"/>
        <end position="62"/>
    </location>
</feature>
<proteinExistence type="inferred from homology"/>
<gene>
    <name evidence="9" type="primary">lnt</name>
    <name evidence="11" type="ORF">Cflav_PD3272</name>
</gene>
<evidence type="ECO:0000256" key="1">
    <source>
        <dbReference type="ARBA" id="ARBA00004651"/>
    </source>
</evidence>
<keyword evidence="8 9" id="KW-0012">Acyltransferase</keyword>
<dbReference type="Proteomes" id="UP000003688">
    <property type="component" value="Unassembled WGS sequence"/>
</dbReference>
<dbReference type="NCBIfam" id="TIGR00546">
    <property type="entry name" value="lnt"/>
    <property type="match status" value="1"/>
</dbReference>
<dbReference type="InterPro" id="IPR003010">
    <property type="entry name" value="C-N_Hydrolase"/>
</dbReference>
<dbReference type="AlphaFoldDB" id="B9XIY6"/>
<dbReference type="Pfam" id="PF00795">
    <property type="entry name" value="CN_hydrolase"/>
    <property type="match status" value="1"/>
</dbReference>
<comment type="caution">
    <text evidence="11">The sequence shown here is derived from an EMBL/GenBank/DDBJ whole genome shotgun (WGS) entry which is preliminary data.</text>
</comment>
<evidence type="ECO:0000313" key="11">
    <source>
        <dbReference type="EMBL" id="EEF60213.1"/>
    </source>
</evidence>
<feature type="domain" description="CN hydrolase" evidence="10">
    <location>
        <begin position="238"/>
        <end position="493"/>
    </location>
</feature>
<dbReference type="PROSITE" id="PS50263">
    <property type="entry name" value="CN_HYDROLASE"/>
    <property type="match status" value="1"/>
</dbReference>
<dbReference type="InterPro" id="IPR036526">
    <property type="entry name" value="C-N_Hydrolase_sf"/>
</dbReference>
<comment type="catalytic activity">
    <reaction evidence="9">
        <text>N-terminal S-1,2-diacyl-sn-glyceryl-L-cysteinyl-[lipoprotein] + a glycerophospholipid = N-acyl-S-1,2-diacyl-sn-glyceryl-L-cysteinyl-[lipoprotein] + a 2-acyl-sn-glycero-3-phospholipid + H(+)</text>
        <dbReference type="Rhea" id="RHEA:48228"/>
        <dbReference type="Rhea" id="RHEA-COMP:14681"/>
        <dbReference type="Rhea" id="RHEA-COMP:14684"/>
        <dbReference type="ChEBI" id="CHEBI:15378"/>
        <dbReference type="ChEBI" id="CHEBI:136912"/>
        <dbReference type="ChEBI" id="CHEBI:140656"/>
        <dbReference type="ChEBI" id="CHEBI:140657"/>
        <dbReference type="ChEBI" id="CHEBI:140660"/>
        <dbReference type="EC" id="2.3.1.269"/>
    </reaction>
</comment>
<dbReference type="InterPro" id="IPR004563">
    <property type="entry name" value="Apolipo_AcylTrfase"/>
</dbReference>
<comment type="subcellular location">
    <subcellularLocation>
        <location evidence="1 9">Cell membrane</location>
        <topology evidence="1 9">Multi-pass membrane protein</topology>
    </subcellularLocation>
</comment>
<evidence type="ECO:0000256" key="8">
    <source>
        <dbReference type="ARBA" id="ARBA00023315"/>
    </source>
</evidence>
<organism evidence="11 12">
    <name type="scientific">Pedosphaera parvula (strain Ellin514)</name>
    <dbReference type="NCBI Taxonomy" id="320771"/>
    <lineage>
        <taxon>Bacteria</taxon>
        <taxon>Pseudomonadati</taxon>
        <taxon>Verrucomicrobiota</taxon>
        <taxon>Pedosphaerae</taxon>
        <taxon>Pedosphaerales</taxon>
        <taxon>Pedosphaeraceae</taxon>
        <taxon>Pedosphaera</taxon>
    </lineage>
</organism>
<dbReference type="Gene3D" id="3.60.110.10">
    <property type="entry name" value="Carbon-nitrogen hydrolase"/>
    <property type="match status" value="1"/>
</dbReference>
<evidence type="ECO:0000256" key="9">
    <source>
        <dbReference type="HAMAP-Rule" id="MF_01148"/>
    </source>
</evidence>
<keyword evidence="11" id="KW-0449">Lipoprotein</keyword>
<keyword evidence="4 9" id="KW-0808">Transferase</keyword>
<dbReference type="UniPathway" id="UPA00666"/>
<dbReference type="InterPro" id="IPR045378">
    <property type="entry name" value="LNT_N"/>
</dbReference>
<keyword evidence="7 9" id="KW-0472">Membrane</keyword>
<dbReference type="PANTHER" id="PTHR38686:SF1">
    <property type="entry name" value="APOLIPOPROTEIN N-ACYLTRANSFERASE"/>
    <property type="match status" value="1"/>
</dbReference>
<feature type="transmembrane region" description="Helical" evidence="9">
    <location>
        <begin position="68"/>
        <end position="88"/>
    </location>
</feature>
<dbReference type="SUPFAM" id="SSF56317">
    <property type="entry name" value="Carbon-nitrogen hydrolase"/>
    <property type="match status" value="1"/>
</dbReference>
<sequence>MGAGVVLAASFPKIGIAGFAWIAPALILLSAIGKSPKQTFRIGYAAGFAHYLVSLYWLLLIPVTGFPILGWFALAVYLSLYPALWVWLSWRMFPARMDSSAGTSTFQAWSEQFLSVPWSRRMAWCLFSAAVWVALEMTIARLFSGFPWNLLGSSQYKITPLIQIASITGIYGVAFLAVWTSLSILCAVMVIIRKPTIRSAWIGEIILPAAVLLALYGSGYHKLVQPERQRPELKVALIQPSIPQTEIWDRQESSNRFRQLIELSGQALTNEVDLMIWPEAAVPGLIRMDDDISQPILDLARKHKVWIIIGADDFKPHPGAVKLSDSDFYNSSFLVSPEGEFVASYRKRNLVIFGEYIPLAKWLPFMKYLTIITGSFTPGDRVVPYFLTDLHTRISPLICFEDVFPDLVPEYVSEDTDFLVNLTNNGWFGEGAAQWQHAAAAVFRTVENGVPLVRACNNGLTCWIDSAGRMRQIFRDAQGSIYGPGFMLARIPLLEPGEKRIPTFYHQHGDLFGWTCVGITVIQLLRVLLQNRKVRRAGTTQPVENTVDKS</sequence>
<dbReference type="STRING" id="320771.Cflav_PD3272"/>
<feature type="transmembrane region" description="Helical" evidence="9">
    <location>
        <begin position="164"/>
        <end position="192"/>
    </location>
</feature>
<keyword evidence="12" id="KW-1185">Reference proteome</keyword>
<evidence type="ECO:0000256" key="5">
    <source>
        <dbReference type="ARBA" id="ARBA00022692"/>
    </source>
</evidence>
<dbReference type="EC" id="2.3.1.269" evidence="9"/>
<dbReference type="Pfam" id="PF20154">
    <property type="entry name" value="LNT_N"/>
    <property type="match status" value="1"/>
</dbReference>
<reference evidence="11 12" key="1">
    <citation type="journal article" date="2011" name="J. Bacteriol.">
        <title>Genome sequence of 'Pedosphaera parvula' Ellin514, an aerobic Verrucomicrobial isolate from pasture soil.</title>
        <authorList>
            <person name="Kant R."/>
            <person name="van Passel M.W."/>
            <person name="Sangwan P."/>
            <person name="Palva A."/>
            <person name="Lucas S."/>
            <person name="Copeland A."/>
            <person name="Lapidus A."/>
            <person name="Glavina Del Rio T."/>
            <person name="Dalin E."/>
            <person name="Tice H."/>
            <person name="Bruce D."/>
            <person name="Goodwin L."/>
            <person name="Pitluck S."/>
            <person name="Chertkov O."/>
            <person name="Larimer F.W."/>
            <person name="Land M.L."/>
            <person name="Hauser L."/>
            <person name="Brettin T.S."/>
            <person name="Detter J.C."/>
            <person name="Han S."/>
            <person name="de Vos W.M."/>
            <person name="Janssen P.H."/>
            <person name="Smidt H."/>
        </authorList>
    </citation>
    <scope>NUCLEOTIDE SEQUENCE [LARGE SCALE GENOMIC DNA]</scope>
    <source>
        <strain evidence="11 12">Ellin514</strain>
    </source>
</reference>
<comment type="pathway">
    <text evidence="9">Protein modification; lipoprotein biosynthesis (N-acyl transfer).</text>
</comment>
<protein>
    <recommendedName>
        <fullName evidence="9">Apolipoprotein N-acyltransferase</fullName>
        <shortName evidence="9">ALP N-acyltransferase</shortName>
        <ecNumber evidence="9">2.3.1.269</ecNumber>
    </recommendedName>
</protein>
<comment type="function">
    <text evidence="9">Catalyzes the phospholipid dependent N-acylation of the N-terminal cysteine of apolipoprotein, the last step in lipoprotein maturation.</text>
</comment>
<keyword evidence="3 9" id="KW-1003">Cell membrane</keyword>
<accession>B9XIY6</accession>
<dbReference type="GO" id="GO:0005886">
    <property type="term" value="C:plasma membrane"/>
    <property type="evidence" value="ECO:0007669"/>
    <property type="project" value="UniProtKB-SubCell"/>
</dbReference>